<reference evidence="10 11" key="1">
    <citation type="journal article" date="2019" name="J. Hered.">
        <title>An Improved Genome Assembly for Drosophila navojoa, the Basal Species in the mojavensis Cluster.</title>
        <authorList>
            <person name="Vanderlinde T."/>
            <person name="Dupim E.G."/>
            <person name="Nazario-Yepiz N.O."/>
            <person name="Carvalho A.B."/>
        </authorList>
    </citation>
    <scope>NUCLEOTIDE SEQUENCE [LARGE SCALE GENOMIC DNA]</scope>
    <source>
        <strain evidence="10">Navoj_Jal97</strain>
        <tissue evidence="10">Whole organism</tissue>
    </source>
</reference>
<dbReference type="OMA" id="CGWIQEK"/>
<dbReference type="AlphaFoldDB" id="A0A484B6P9"/>
<proteinExistence type="predicted"/>
<evidence type="ECO:0000256" key="9">
    <source>
        <dbReference type="SAM" id="SignalP"/>
    </source>
</evidence>
<name>A0A484B6P9_DRONA</name>
<dbReference type="SUPFAM" id="SSF57302">
    <property type="entry name" value="Snake toxin-like"/>
    <property type="match status" value="1"/>
</dbReference>
<evidence type="ECO:0000256" key="6">
    <source>
        <dbReference type="ARBA" id="ARBA00023136"/>
    </source>
</evidence>
<keyword evidence="11" id="KW-1185">Reference proteome</keyword>
<accession>A0A484B6P9</accession>
<comment type="subcellular location">
    <subcellularLocation>
        <location evidence="1">Membrane</location>
        <topology evidence="1">Lipid-anchor</topology>
        <topology evidence="1">GPI-anchor</topology>
    </subcellularLocation>
</comment>
<evidence type="ECO:0000256" key="3">
    <source>
        <dbReference type="ARBA" id="ARBA00022692"/>
    </source>
</evidence>
<dbReference type="InterPro" id="IPR031424">
    <property type="entry name" value="QVR-like"/>
</dbReference>
<dbReference type="OrthoDB" id="6420171at2759"/>
<feature type="signal peptide" evidence="9">
    <location>
        <begin position="1"/>
        <end position="22"/>
    </location>
</feature>
<keyword evidence="7" id="KW-0325">Glycoprotein</keyword>
<protein>
    <submittedName>
        <fullName evidence="10">Uncharacterized protein</fullName>
    </submittedName>
</protein>
<keyword evidence="8" id="KW-0449">Lipoprotein</keyword>
<dbReference type="PANTHER" id="PTHR33562:SF23">
    <property type="entry name" value="PROTEIN QUIVER"/>
    <property type="match status" value="1"/>
</dbReference>
<gene>
    <name evidence="10" type="ORF">AWZ03_009292</name>
</gene>
<evidence type="ECO:0000313" key="11">
    <source>
        <dbReference type="Proteomes" id="UP000295192"/>
    </source>
</evidence>
<dbReference type="Pfam" id="PF17064">
    <property type="entry name" value="QVR"/>
    <property type="match status" value="1"/>
</dbReference>
<dbReference type="GO" id="GO:0030431">
    <property type="term" value="P:sleep"/>
    <property type="evidence" value="ECO:0007669"/>
    <property type="project" value="InterPro"/>
</dbReference>
<evidence type="ECO:0000256" key="4">
    <source>
        <dbReference type="ARBA" id="ARBA00022729"/>
    </source>
</evidence>
<evidence type="ECO:0000256" key="7">
    <source>
        <dbReference type="ARBA" id="ARBA00023180"/>
    </source>
</evidence>
<keyword evidence="3" id="KW-0812">Transmembrane</keyword>
<organism evidence="10 11">
    <name type="scientific">Drosophila navojoa</name>
    <name type="common">Fruit fly</name>
    <dbReference type="NCBI Taxonomy" id="7232"/>
    <lineage>
        <taxon>Eukaryota</taxon>
        <taxon>Metazoa</taxon>
        <taxon>Ecdysozoa</taxon>
        <taxon>Arthropoda</taxon>
        <taxon>Hexapoda</taxon>
        <taxon>Insecta</taxon>
        <taxon>Pterygota</taxon>
        <taxon>Neoptera</taxon>
        <taxon>Endopterygota</taxon>
        <taxon>Diptera</taxon>
        <taxon>Brachycera</taxon>
        <taxon>Muscomorpha</taxon>
        <taxon>Ephydroidea</taxon>
        <taxon>Drosophilidae</taxon>
        <taxon>Drosophila</taxon>
    </lineage>
</organism>
<dbReference type="InterPro" id="IPR050975">
    <property type="entry name" value="Sleep_regulator"/>
</dbReference>
<evidence type="ECO:0000313" key="10">
    <source>
        <dbReference type="EMBL" id="TDG44319.1"/>
    </source>
</evidence>
<dbReference type="Proteomes" id="UP000295192">
    <property type="component" value="Unassembled WGS sequence"/>
</dbReference>
<feature type="chain" id="PRO_5019825061" evidence="9">
    <location>
        <begin position="23"/>
        <end position="145"/>
    </location>
</feature>
<keyword evidence="2" id="KW-0336">GPI-anchor</keyword>
<keyword evidence="4 9" id="KW-0732">Signal</keyword>
<keyword evidence="5" id="KW-1133">Transmembrane helix</keyword>
<dbReference type="EMBL" id="LSRL02000109">
    <property type="protein sequence ID" value="TDG44319.1"/>
    <property type="molecule type" value="Genomic_DNA"/>
</dbReference>
<keyword evidence="6" id="KW-0472">Membrane</keyword>
<dbReference type="GO" id="GO:0032222">
    <property type="term" value="P:regulation of synaptic transmission, cholinergic"/>
    <property type="evidence" value="ECO:0007669"/>
    <property type="project" value="InterPro"/>
</dbReference>
<dbReference type="GO" id="GO:0098552">
    <property type="term" value="C:side of membrane"/>
    <property type="evidence" value="ECO:0007669"/>
    <property type="project" value="UniProtKB-KW"/>
</dbReference>
<dbReference type="PANTHER" id="PTHR33562">
    <property type="entry name" value="ATILLA, ISOFORM B-RELATED-RELATED"/>
    <property type="match status" value="1"/>
</dbReference>
<evidence type="ECO:0000256" key="1">
    <source>
        <dbReference type="ARBA" id="ARBA00004589"/>
    </source>
</evidence>
<comment type="caution">
    <text evidence="10">The sequence shown here is derived from an EMBL/GenBank/DDBJ whole genome shotgun (WGS) entry which is preliminary data.</text>
</comment>
<sequence>MSQTLAYIVIIALIANLLSVSGLRCHQCNSHDSEDCATLVVNTPRAQRDDQFLRDCAPKGDEQAFCRKTIIQLEVNEERRIERSCGWIQEKMHNACFTADNEGYKQTICTCSEEGCNAAPALASPASFMTTILCLAASLGCLLRH</sequence>
<evidence type="ECO:0000256" key="5">
    <source>
        <dbReference type="ARBA" id="ARBA00022989"/>
    </source>
</evidence>
<dbReference type="InterPro" id="IPR045860">
    <property type="entry name" value="Snake_toxin-like_sf"/>
</dbReference>
<evidence type="ECO:0000256" key="8">
    <source>
        <dbReference type="ARBA" id="ARBA00023288"/>
    </source>
</evidence>
<evidence type="ECO:0000256" key="2">
    <source>
        <dbReference type="ARBA" id="ARBA00022622"/>
    </source>
</evidence>